<dbReference type="EMBL" id="JAAAHW010010794">
    <property type="protein sequence ID" value="KAF9922821.1"/>
    <property type="molecule type" value="Genomic_DNA"/>
</dbReference>
<proteinExistence type="predicted"/>
<dbReference type="Proteomes" id="UP000749646">
    <property type="component" value="Unassembled WGS sequence"/>
</dbReference>
<evidence type="ECO:0000313" key="1">
    <source>
        <dbReference type="EMBL" id="KAF9922821.1"/>
    </source>
</evidence>
<sequence length="86" mass="10152">NTRQHAKALRRLKNVSHVNDLETMIQPVQCKNPEESQLDHQFVQLKESFQDHAKSVFTVEKDLRDFYGSNHSKIARYQKEQGEKSR</sequence>
<keyword evidence="2" id="KW-1185">Reference proteome</keyword>
<dbReference type="AlphaFoldDB" id="A0A9P6ILN2"/>
<feature type="non-terminal residue" evidence="1">
    <location>
        <position position="1"/>
    </location>
</feature>
<reference evidence="1" key="1">
    <citation type="journal article" date="2020" name="Fungal Divers.">
        <title>Resolving the Mortierellaceae phylogeny through synthesis of multi-gene phylogenetics and phylogenomics.</title>
        <authorList>
            <person name="Vandepol N."/>
            <person name="Liber J."/>
            <person name="Desiro A."/>
            <person name="Na H."/>
            <person name="Kennedy M."/>
            <person name="Barry K."/>
            <person name="Grigoriev I.V."/>
            <person name="Miller A.N."/>
            <person name="O'Donnell K."/>
            <person name="Stajich J.E."/>
            <person name="Bonito G."/>
        </authorList>
    </citation>
    <scope>NUCLEOTIDE SEQUENCE</scope>
    <source>
        <strain evidence="1">MES-2147</strain>
    </source>
</reference>
<accession>A0A9P6ILN2</accession>
<name>A0A9P6ILN2_9FUNG</name>
<gene>
    <name evidence="1" type="ORF">BGZ65_009323</name>
</gene>
<evidence type="ECO:0000313" key="2">
    <source>
        <dbReference type="Proteomes" id="UP000749646"/>
    </source>
</evidence>
<organism evidence="1 2">
    <name type="scientific">Modicella reniformis</name>
    <dbReference type="NCBI Taxonomy" id="1440133"/>
    <lineage>
        <taxon>Eukaryota</taxon>
        <taxon>Fungi</taxon>
        <taxon>Fungi incertae sedis</taxon>
        <taxon>Mucoromycota</taxon>
        <taxon>Mortierellomycotina</taxon>
        <taxon>Mortierellomycetes</taxon>
        <taxon>Mortierellales</taxon>
        <taxon>Mortierellaceae</taxon>
        <taxon>Modicella</taxon>
    </lineage>
</organism>
<protein>
    <submittedName>
        <fullName evidence="1">Uncharacterized protein</fullName>
    </submittedName>
</protein>
<comment type="caution">
    <text evidence="1">The sequence shown here is derived from an EMBL/GenBank/DDBJ whole genome shotgun (WGS) entry which is preliminary data.</text>
</comment>